<dbReference type="InterPro" id="IPR000055">
    <property type="entry name" value="Restrct_endonuc_typeI_TRD"/>
</dbReference>
<dbReference type="REBASE" id="367724">
    <property type="entry name" value="S.MmaMP1ORF2605P"/>
</dbReference>
<keyword evidence="6" id="KW-0255">Endonuclease</keyword>
<evidence type="ECO:0000259" key="5">
    <source>
        <dbReference type="Pfam" id="PF01420"/>
    </source>
</evidence>
<keyword evidence="7" id="KW-1185">Reference proteome</keyword>
<dbReference type="SUPFAM" id="SSF116734">
    <property type="entry name" value="DNA methylase specificity domain"/>
    <property type="match status" value="2"/>
</dbReference>
<organism evidence="6 7">
    <name type="scientific">Moritella marina ATCC 15381</name>
    <dbReference type="NCBI Taxonomy" id="1202962"/>
    <lineage>
        <taxon>Bacteria</taxon>
        <taxon>Pseudomonadati</taxon>
        <taxon>Pseudomonadota</taxon>
        <taxon>Gammaproteobacteria</taxon>
        <taxon>Alteromonadales</taxon>
        <taxon>Moritellaceae</taxon>
        <taxon>Moritella</taxon>
    </lineage>
</organism>
<evidence type="ECO:0000256" key="3">
    <source>
        <dbReference type="ARBA" id="ARBA00023125"/>
    </source>
</evidence>
<dbReference type="PANTHER" id="PTHR30408">
    <property type="entry name" value="TYPE-1 RESTRICTION ENZYME ECOKI SPECIFICITY PROTEIN"/>
    <property type="match status" value="1"/>
</dbReference>
<name>A0A5J6WHZ2_MORMI</name>
<dbReference type="AlphaFoldDB" id="A0A5J6WHZ2"/>
<dbReference type="RefSeq" id="WP_019441327.1">
    <property type="nucleotide sequence ID" value="NZ_ALOE01000015.1"/>
</dbReference>
<evidence type="ECO:0000256" key="1">
    <source>
        <dbReference type="ARBA" id="ARBA00010923"/>
    </source>
</evidence>
<dbReference type="OrthoDB" id="9798929at2"/>
<evidence type="ECO:0000313" key="7">
    <source>
        <dbReference type="Proteomes" id="UP000327424"/>
    </source>
</evidence>
<keyword evidence="4" id="KW-0175">Coiled coil</keyword>
<dbReference type="Pfam" id="PF01420">
    <property type="entry name" value="Methylase_S"/>
    <property type="match status" value="2"/>
</dbReference>
<protein>
    <submittedName>
        <fullName evidence="6">Restriction endonuclease subunit S</fullName>
    </submittedName>
</protein>
<feature type="domain" description="Type I restriction modification DNA specificity" evidence="5">
    <location>
        <begin position="186"/>
        <end position="350"/>
    </location>
</feature>
<accession>A0A5J6WHZ2</accession>
<feature type="domain" description="Type I restriction modification DNA specificity" evidence="5">
    <location>
        <begin position="2"/>
        <end position="166"/>
    </location>
</feature>
<keyword evidence="6" id="KW-0540">Nuclease</keyword>
<dbReference type="GO" id="GO:0004519">
    <property type="term" value="F:endonuclease activity"/>
    <property type="evidence" value="ECO:0007669"/>
    <property type="project" value="UniProtKB-KW"/>
</dbReference>
<evidence type="ECO:0000256" key="4">
    <source>
        <dbReference type="SAM" id="Coils"/>
    </source>
</evidence>
<sequence>MNWPLVELGSIASFINGFAFKPAHWEENGKPIIRIQNLTDPSKPFNYSSMDIPEKYHVVSGDLLVSWSATLDVFEWHREDALLNQHIFKVEPDYKKVNKDYLRYALRDAISAMLKFTRGSTMKHVNRGDFLGTKIPLPPLETQKKIAAVLEKADQLRKNCRQVEQELNSLAQSVFIDMFGEPITNPKEWDIKTLDDVCTDIYRYPTFYGFDYVDEGIPVVKIGNITKDGYVGDDLSKYDFMPESISKEYPRTILKLGDIVMAVRGDGSTGKRIGLVESENVVNGNISPNLIMYRANRHKVDPIFLYYFLTSNGGQKKIEKYISKTAKKTITGKDIKKIEIYCPPIELQKRFRAVYQETRNLLKGSTKIKDYDELFSSLMLKAFKGDLNL</sequence>
<keyword evidence="6" id="KW-0378">Hydrolase</keyword>
<dbReference type="InterPro" id="IPR044946">
    <property type="entry name" value="Restrct_endonuc_typeI_TRD_sf"/>
</dbReference>
<evidence type="ECO:0000313" key="6">
    <source>
        <dbReference type="EMBL" id="QFI36800.1"/>
    </source>
</evidence>
<gene>
    <name evidence="6" type="ORF">FR932_02600</name>
</gene>
<feature type="coiled-coil region" evidence="4">
    <location>
        <begin position="146"/>
        <end position="173"/>
    </location>
</feature>
<reference evidence="6 7" key="1">
    <citation type="submission" date="2019-09" db="EMBL/GenBank/DDBJ databases">
        <title>Hybrid Assembly of the complete Genome of the Deep-Sea Bacterium Moritella marina from long Nanopore and Illumina reads.</title>
        <authorList>
            <person name="Magin S."/>
            <person name="Georgoulis A."/>
            <person name="Papadimitriou K."/>
            <person name="Iliakis G."/>
            <person name="Vorgias C.E."/>
        </authorList>
    </citation>
    <scope>NUCLEOTIDE SEQUENCE [LARGE SCALE GENOMIC DNA]</scope>
    <source>
        <strain evidence="6 7">MP-1</strain>
    </source>
</reference>
<dbReference type="GO" id="GO:0003677">
    <property type="term" value="F:DNA binding"/>
    <property type="evidence" value="ECO:0007669"/>
    <property type="project" value="UniProtKB-KW"/>
</dbReference>
<dbReference type="CDD" id="cd17254">
    <property type="entry name" value="RMtype1_S_FclI-TRD1-CR1_like"/>
    <property type="match status" value="1"/>
</dbReference>
<dbReference type="EMBL" id="CP044399">
    <property type="protein sequence ID" value="QFI36800.1"/>
    <property type="molecule type" value="Genomic_DNA"/>
</dbReference>
<dbReference type="PANTHER" id="PTHR30408:SF12">
    <property type="entry name" value="TYPE I RESTRICTION ENZYME MJAVIII SPECIFICITY SUBUNIT"/>
    <property type="match status" value="1"/>
</dbReference>
<keyword evidence="2" id="KW-0680">Restriction system</keyword>
<comment type="similarity">
    <text evidence="1">Belongs to the type-I restriction system S methylase family.</text>
</comment>
<dbReference type="InterPro" id="IPR052021">
    <property type="entry name" value="Type-I_RS_S_subunit"/>
</dbReference>
<dbReference type="KEGG" id="mmaa:FR932_02600"/>
<evidence type="ECO:0000256" key="2">
    <source>
        <dbReference type="ARBA" id="ARBA00022747"/>
    </source>
</evidence>
<keyword evidence="3" id="KW-0238">DNA-binding</keyword>
<proteinExistence type="inferred from homology"/>
<dbReference type="GO" id="GO:0009307">
    <property type="term" value="P:DNA restriction-modification system"/>
    <property type="evidence" value="ECO:0007669"/>
    <property type="project" value="UniProtKB-KW"/>
</dbReference>
<dbReference type="Proteomes" id="UP000327424">
    <property type="component" value="Chromosome"/>
</dbReference>
<dbReference type="Gene3D" id="3.90.220.20">
    <property type="entry name" value="DNA methylase specificity domains"/>
    <property type="match status" value="2"/>
</dbReference>